<accession>X0WCI4</accession>
<reference evidence="1" key="1">
    <citation type="journal article" date="2014" name="Front. Microbiol.">
        <title>High frequency of phylogenetically diverse reductive dehalogenase-homologous genes in deep subseafloor sedimentary metagenomes.</title>
        <authorList>
            <person name="Kawai M."/>
            <person name="Futagami T."/>
            <person name="Toyoda A."/>
            <person name="Takaki Y."/>
            <person name="Nishi S."/>
            <person name="Hori S."/>
            <person name="Arai W."/>
            <person name="Tsubouchi T."/>
            <person name="Morono Y."/>
            <person name="Uchiyama I."/>
            <person name="Ito T."/>
            <person name="Fujiyama A."/>
            <person name="Inagaki F."/>
            <person name="Takami H."/>
        </authorList>
    </citation>
    <scope>NUCLEOTIDE SEQUENCE</scope>
    <source>
        <strain evidence="1">Expedition CK06-06</strain>
    </source>
</reference>
<comment type="caution">
    <text evidence="1">The sequence shown here is derived from an EMBL/GenBank/DDBJ whole genome shotgun (WGS) entry which is preliminary data.</text>
</comment>
<evidence type="ECO:0000313" key="1">
    <source>
        <dbReference type="EMBL" id="GAG28350.1"/>
    </source>
</evidence>
<organism evidence="1">
    <name type="scientific">marine sediment metagenome</name>
    <dbReference type="NCBI Taxonomy" id="412755"/>
    <lineage>
        <taxon>unclassified sequences</taxon>
        <taxon>metagenomes</taxon>
        <taxon>ecological metagenomes</taxon>
    </lineage>
</organism>
<dbReference type="AlphaFoldDB" id="X0WCI4"/>
<protein>
    <submittedName>
        <fullName evidence="1">Uncharacterized protein</fullName>
    </submittedName>
</protein>
<proteinExistence type="predicted"/>
<gene>
    <name evidence="1" type="ORF">S01H1_73117</name>
</gene>
<feature type="non-terminal residue" evidence="1">
    <location>
        <position position="111"/>
    </location>
</feature>
<name>X0WCI4_9ZZZZ</name>
<sequence>MPAQSTASKTEYYVDHSTAPALRKQLLDIDGEPIDLTGSTVTISIAFSMPRETYWTSPRRRIVDAAPCVPDPDQVANMGYVEWTPGGEGSDSDLTPPGSFLLTFEITESGG</sequence>
<dbReference type="EMBL" id="BARS01048839">
    <property type="protein sequence ID" value="GAG28350.1"/>
    <property type="molecule type" value="Genomic_DNA"/>
</dbReference>